<name>A0A085B830_9FLAO</name>
<keyword evidence="5" id="KW-1133">Transmembrane helix</keyword>
<feature type="transmembrane region" description="Helical" evidence="5">
    <location>
        <begin position="12"/>
        <end position="33"/>
    </location>
</feature>
<evidence type="ECO:0000256" key="3">
    <source>
        <dbReference type="ARBA" id="ARBA00022449"/>
    </source>
</evidence>
<proteinExistence type="predicted"/>
<evidence type="ECO:0000256" key="2">
    <source>
        <dbReference type="ARBA" id="ARBA00022448"/>
    </source>
</evidence>
<dbReference type="PANTHER" id="PTHR32507">
    <property type="entry name" value="NA(+)/H(+) ANTIPORTER 1"/>
    <property type="match status" value="1"/>
</dbReference>
<reference evidence="6 8" key="1">
    <citation type="submission" date="2014-07" db="EMBL/GenBank/DDBJ databases">
        <title>Epilithonimonas lactis LMG 22401 Genome.</title>
        <authorList>
            <person name="Pipes S.E."/>
            <person name="Stropko S.J."/>
        </authorList>
    </citation>
    <scope>NUCLEOTIDE SEQUENCE [LARGE SCALE GENOMIC DNA]</scope>
    <source>
        <strain evidence="6 8">LMG 24401</strain>
    </source>
</reference>
<evidence type="ECO:0000313" key="7">
    <source>
        <dbReference type="EMBL" id="KFC23042.1"/>
    </source>
</evidence>
<sequence length="118" mass="12587">MLLCIGAATATGYYFLGLGLGLASAVLLGTVIAPTDPVLASDVQVGPPNEGMKSETKFALTSEPGLNDGVAFLLIVRPVFGWLALNSSKMKNKERLAIGFWHPWNGFDILSCICFQQI</sequence>
<keyword evidence="5" id="KW-0812">Transmembrane</keyword>
<evidence type="ECO:0000256" key="4">
    <source>
        <dbReference type="ARBA" id="ARBA00023065"/>
    </source>
</evidence>
<dbReference type="GO" id="GO:0015297">
    <property type="term" value="F:antiporter activity"/>
    <property type="evidence" value="ECO:0007669"/>
    <property type="project" value="UniProtKB-KW"/>
</dbReference>
<feature type="transmembrane region" description="Helical" evidence="5">
    <location>
        <begin position="69"/>
        <end position="85"/>
    </location>
</feature>
<comment type="subcellular location">
    <subcellularLocation>
        <location evidence="1">Cell membrane</location>
        <topology evidence="1">Multi-pass membrane protein</topology>
    </subcellularLocation>
</comment>
<dbReference type="EMBL" id="JPLY01000001">
    <property type="protein sequence ID" value="KFC23042.1"/>
    <property type="molecule type" value="Genomic_DNA"/>
</dbReference>
<evidence type="ECO:0000313" key="6">
    <source>
        <dbReference type="EMBL" id="KFC18625.1"/>
    </source>
</evidence>
<gene>
    <name evidence="7" type="ORF">IO89_00020</name>
    <name evidence="6" type="ORF">IO89_17420</name>
</gene>
<keyword evidence="3" id="KW-0050">Antiport</keyword>
<dbReference type="AlphaFoldDB" id="A0A085B830"/>
<evidence type="ECO:0000256" key="5">
    <source>
        <dbReference type="SAM" id="Phobius"/>
    </source>
</evidence>
<dbReference type="GO" id="GO:0006811">
    <property type="term" value="P:monoatomic ion transport"/>
    <property type="evidence" value="ECO:0007669"/>
    <property type="project" value="UniProtKB-KW"/>
</dbReference>
<evidence type="ECO:0000313" key="8">
    <source>
        <dbReference type="Proteomes" id="UP000028623"/>
    </source>
</evidence>
<dbReference type="Proteomes" id="UP000028623">
    <property type="component" value="Unassembled WGS sequence"/>
</dbReference>
<comment type="caution">
    <text evidence="6">The sequence shown here is derived from an EMBL/GenBank/DDBJ whole genome shotgun (WGS) entry which is preliminary data.</text>
</comment>
<protein>
    <recommendedName>
        <fullName evidence="9">Sodium/hydrogen exchanger family protein</fullName>
    </recommendedName>
</protein>
<keyword evidence="2" id="KW-0813">Transport</keyword>
<keyword evidence="4" id="KW-0406">Ion transport</keyword>
<dbReference type="EMBL" id="JPLY01000006">
    <property type="protein sequence ID" value="KFC18625.1"/>
    <property type="molecule type" value="Genomic_DNA"/>
</dbReference>
<organism evidence="6 8">
    <name type="scientific">Epilithonimonas lactis</name>
    <dbReference type="NCBI Taxonomy" id="421072"/>
    <lineage>
        <taxon>Bacteria</taxon>
        <taxon>Pseudomonadati</taxon>
        <taxon>Bacteroidota</taxon>
        <taxon>Flavobacteriia</taxon>
        <taxon>Flavobacteriales</taxon>
        <taxon>Weeksellaceae</taxon>
        <taxon>Chryseobacterium group</taxon>
        <taxon>Epilithonimonas</taxon>
    </lineage>
</organism>
<evidence type="ECO:0000256" key="1">
    <source>
        <dbReference type="ARBA" id="ARBA00004651"/>
    </source>
</evidence>
<accession>A0A085B830</accession>
<keyword evidence="5" id="KW-0472">Membrane</keyword>
<evidence type="ECO:0008006" key="9">
    <source>
        <dbReference type="Google" id="ProtNLM"/>
    </source>
</evidence>
<dbReference type="GO" id="GO:0005886">
    <property type="term" value="C:plasma membrane"/>
    <property type="evidence" value="ECO:0007669"/>
    <property type="project" value="UniProtKB-SubCell"/>
</dbReference>
<keyword evidence="8" id="KW-1185">Reference proteome</keyword>
<dbReference type="eggNOG" id="COG0025">
    <property type="taxonomic scope" value="Bacteria"/>
</dbReference>